<name>A0A367KK52_RHIST</name>
<evidence type="ECO:0000256" key="5">
    <source>
        <dbReference type="SAM" id="MobiDB-lite"/>
    </source>
</evidence>
<dbReference type="InterPro" id="IPR036047">
    <property type="entry name" value="F-box-like_dom_sf"/>
</dbReference>
<dbReference type="EMBL" id="PJQM01001339">
    <property type="protein sequence ID" value="RCI02576.1"/>
    <property type="molecule type" value="Genomic_DNA"/>
</dbReference>
<dbReference type="PROSITE" id="PS50082">
    <property type="entry name" value="WD_REPEATS_2"/>
    <property type="match status" value="2"/>
</dbReference>
<sequence length="913" mass="102541">MSFDSNHLDHSNTTHIEKADIYHQDIQYSEPHHDAKGKKKQRLPEVNPNEPCFIQQLSVEVMLHIFARLDPISLATVAKVCHFWRQMVMDDSCWRDAFVSYFGRLPFKRLSTESWKTEYVLRTHLIRKWTKSRGTVMSFQPKIGSIESMHVDFENASMLVSSAEQGIAVKCNVATGKVHQRHPFYSTHDNMRLPITATLIEKDRILWGFDAGYITLSTSKKGLIVFSDFHQGPVSLLCLPKQTHDVVISGGLDGTVKLWDVATTSCAWTFSSSKTPTCIKTSVDHRLIVGYDDGSVAVWLLNLNQLVRLHRNNRIEGFEENKRAWIDSLEKNKRWIHAPAKTHAAVHSMSYDPETHALMVAYTGKSQVCKYNLDTGACLAVFDHRRPVTCMKWDKTVPSTLISLESALIRSTSKQRKAGTRIHLSSASTTASVPSPDQGAKTTHLLVTGDDLGTLYLWDSNQDHPKTPVRTLSEGHITAISCIYLDAFKLVTGSDDGWIRVWDPLTGINLCTLGNKIPKHAPVDRSDVHVMRVKNLWCSHDYRGVATIGHQVKVWDFSPDKQFLTRPLKPKSNRPITRDRFRYEIQDEVKESMDKIASEKQDREREEKELNKLSLGGLTDEEMLDYAMMLSQQEHTPSSDFVDVDDEELMKAVIASLNVNQHTSSSDQSEWNEEEWPTVSEATSIQDEDDMDEDMRYILELTGIRLSFLAQADQNKYEMLFSQVTGGSNILSASSAKEVLSRSNVGDENLAHIWDLANVTNQPQLTFPEFATAMYLTSMKMTGATIPSQLPPEVKNEIRHAVAIVQGNQPTSLVPLQSSTSISNQPTGIPSQPTGIPVQPTSISIQPTGISIQPTGYNGPMMTAPMPTGMLNNNMDFANRMMPHTTNYTPPSGFESLSKNVKIPWAVTAEEKK</sequence>
<evidence type="ECO:0000256" key="3">
    <source>
        <dbReference type="PROSITE-ProRule" id="PRU00221"/>
    </source>
</evidence>
<dbReference type="CDD" id="cd00052">
    <property type="entry name" value="EH"/>
    <property type="match status" value="1"/>
</dbReference>
<dbReference type="InterPro" id="IPR015943">
    <property type="entry name" value="WD40/YVTN_repeat-like_dom_sf"/>
</dbReference>
<gene>
    <name evidence="8" type="ORF">CU098_001365</name>
</gene>
<comment type="caution">
    <text evidence="8">The sequence shown here is derived from an EMBL/GenBank/DDBJ whole genome shotgun (WGS) entry which is preliminary data.</text>
</comment>
<dbReference type="InterPro" id="IPR051075">
    <property type="entry name" value="SCF_subunit_WD-repeat"/>
</dbReference>
<dbReference type="InterPro" id="IPR011992">
    <property type="entry name" value="EF-hand-dom_pair"/>
</dbReference>
<dbReference type="SUPFAM" id="SSF50998">
    <property type="entry name" value="Quinoprotein alcohol dehydrogenase-like"/>
    <property type="match status" value="1"/>
</dbReference>
<dbReference type="SUPFAM" id="SSF81383">
    <property type="entry name" value="F-box domain"/>
    <property type="match status" value="1"/>
</dbReference>
<keyword evidence="9" id="KW-1185">Reference proteome</keyword>
<accession>A0A367KK52</accession>
<dbReference type="SUPFAM" id="SSF47473">
    <property type="entry name" value="EF-hand"/>
    <property type="match status" value="1"/>
</dbReference>
<feature type="non-terminal residue" evidence="8">
    <location>
        <position position="913"/>
    </location>
</feature>
<protein>
    <recommendedName>
        <fullName evidence="10">F-box domain-containing protein</fullName>
    </recommendedName>
</protein>
<evidence type="ECO:0000256" key="2">
    <source>
        <dbReference type="ARBA" id="ARBA00022737"/>
    </source>
</evidence>
<dbReference type="Gene3D" id="1.10.238.10">
    <property type="entry name" value="EF-hand"/>
    <property type="match status" value="1"/>
</dbReference>
<feature type="repeat" description="WD" evidence="3">
    <location>
        <begin position="227"/>
        <end position="269"/>
    </location>
</feature>
<dbReference type="PROSITE" id="PS50031">
    <property type="entry name" value="EH"/>
    <property type="match status" value="1"/>
</dbReference>
<dbReference type="PANTHER" id="PTHR19872:SF7">
    <property type="entry name" value="F-BOX AND WD REPEAT DOMAIN CONTAINING PROTEIN 10B-RELATED"/>
    <property type="match status" value="1"/>
</dbReference>
<dbReference type="PANTHER" id="PTHR19872">
    <property type="entry name" value="UBIQUITIN LIGASE SPECIFICITY FACTOR/HREP PROTEIN"/>
    <property type="match status" value="1"/>
</dbReference>
<dbReference type="PROSITE" id="PS50330">
    <property type="entry name" value="UIM"/>
    <property type="match status" value="1"/>
</dbReference>
<keyword evidence="1 3" id="KW-0853">WD repeat</keyword>
<dbReference type="SMART" id="SM00320">
    <property type="entry name" value="WD40"/>
    <property type="match status" value="5"/>
</dbReference>
<dbReference type="InterPro" id="IPR011047">
    <property type="entry name" value="Quinoprotein_ADH-like_sf"/>
</dbReference>
<dbReference type="InterPro" id="IPR003903">
    <property type="entry name" value="UIM_dom"/>
</dbReference>
<feature type="repeat" description="WD" evidence="3">
    <location>
        <begin position="473"/>
        <end position="503"/>
    </location>
</feature>
<dbReference type="InterPro" id="IPR000261">
    <property type="entry name" value="EH_dom"/>
</dbReference>
<dbReference type="Pfam" id="PF12763">
    <property type="entry name" value="EH"/>
    <property type="match status" value="1"/>
</dbReference>
<evidence type="ECO:0008006" key="10">
    <source>
        <dbReference type="Google" id="ProtNLM"/>
    </source>
</evidence>
<keyword evidence="2" id="KW-0677">Repeat</keyword>
<proteinExistence type="predicted"/>
<dbReference type="SMART" id="SM00027">
    <property type="entry name" value="EH"/>
    <property type="match status" value="1"/>
</dbReference>
<dbReference type="Gene3D" id="2.130.10.10">
    <property type="entry name" value="YVTN repeat-like/Quinoprotein amine dehydrogenase"/>
    <property type="match status" value="2"/>
</dbReference>
<keyword evidence="4" id="KW-0175">Coiled coil</keyword>
<reference evidence="8 9" key="1">
    <citation type="journal article" date="2018" name="G3 (Bethesda)">
        <title>Phylogenetic and Phylogenomic Definition of Rhizopus Species.</title>
        <authorList>
            <person name="Gryganskyi A.P."/>
            <person name="Golan J."/>
            <person name="Dolatabadi S."/>
            <person name="Mondo S."/>
            <person name="Robb S."/>
            <person name="Idnurm A."/>
            <person name="Muszewska A."/>
            <person name="Steczkiewicz K."/>
            <person name="Masonjones S."/>
            <person name="Liao H.L."/>
            <person name="Gajdeczka M.T."/>
            <person name="Anike F."/>
            <person name="Vuek A."/>
            <person name="Anishchenko I.M."/>
            <person name="Voigt K."/>
            <person name="de Hoog G.S."/>
            <person name="Smith M.E."/>
            <person name="Heitman J."/>
            <person name="Vilgalys R."/>
            <person name="Stajich J.E."/>
        </authorList>
    </citation>
    <scope>NUCLEOTIDE SEQUENCE [LARGE SCALE GENOMIC DNA]</scope>
    <source>
        <strain evidence="8 9">LSU 92-RS-03</strain>
    </source>
</reference>
<dbReference type="SMART" id="SM00256">
    <property type="entry name" value="FBOX"/>
    <property type="match status" value="1"/>
</dbReference>
<evidence type="ECO:0000256" key="4">
    <source>
        <dbReference type="SAM" id="Coils"/>
    </source>
</evidence>
<feature type="region of interest" description="Disordered" evidence="5">
    <location>
        <begin position="420"/>
        <end position="440"/>
    </location>
</feature>
<dbReference type="Gene3D" id="1.20.1280.50">
    <property type="match status" value="1"/>
</dbReference>
<dbReference type="OrthoDB" id="2095648at2759"/>
<feature type="compositionally biased region" description="Low complexity" evidence="5">
    <location>
        <begin position="425"/>
        <end position="436"/>
    </location>
</feature>
<dbReference type="Pfam" id="PF00400">
    <property type="entry name" value="WD40"/>
    <property type="match status" value="2"/>
</dbReference>
<dbReference type="STRING" id="4846.A0A367KK52"/>
<dbReference type="PROSITE" id="PS00678">
    <property type="entry name" value="WD_REPEATS_1"/>
    <property type="match status" value="1"/>
</dbReference>
<evidence type="ECO:0000256" key="1">
    <source>
        <dbReference type="ARBA" id="ARBA00022574"/>
    </source>
</evidence>
<evidence type="ECO:0000313" key="8">
    <source>
        <dbReference type="EMBL" id="RCI02576.1"/>
    </source>
</evidence>
<evidence type="ECO:0000259" key="6">
    <source>
        <dbReference type="PROSITE" id="PS50031"/>
    </source>
</evidence>
<feature type="domain" description="F-box" evidence="7">
    <location>
        <begin position="51"/>
        <end position="97"/>
    </location>
</feature>
<organism evidence="8 9">
    <name type="scientific">Rhizopus stolonifer</name>
    <name type="common">Rhizopus nigricans</name>
    <dbReference type="NCBI Taxonomy" id="4846"/>
    <lineage>
        <taxon>Eukaryota</taxon>
        <taxon>Fungi</taxon>
        <taxon>Fungi incertae sedis</taxon>
        <taxon>Mucoromycota</taxon>
        <taxon>Mucoromycotina</taxon>
        <taxon>Mucoromycetes</taxon>
        <taxon>Mucorales</taxon>
        <taxon>Mucorineae</taxon>
        <taxon>Rhizopodaceae</taxon>
        <taxon>Rhizopus</taxon>
    </lineage>
</organism>
<dbReference type="AlphaFoldDB" id="A0A367KK52"/>
<feature type="region of interest" description="Disordered" evidence="5">
    <location>
        <begin position="661"/>
        <end position="687"/>
    </location>
</feature>
<dbReference type="Proteomes" id="UP000253551">
    <property type="component" value="Unassembled WGS sequence"/>
</dbReference>
<dbReference type="Gene3D" id="6.10.250.1800">
    <property type="match status" value="1"/>
</dbReference>
<dbReference type="InterPro" id="IPR001810">
    <property type="entry name" value="F-box_dom"/>
</dbReference>
<evidence type="ECO:0000313" key="9">
    <source>
        <dbReference type="Proteomes" id="UP000253551"/>
    </source>
</evidence>
<feature type="domain" description="EH" evidence="6">
    <location>
        <begin position="713"/>
        <end position="801"/>
    </location>
</feature>
<dbReference type="InterPro" id="IPR019775">
    <property type="entry name" value="WD40_repeat_CS"/>
</dbReference>
<feature type="coiled-coil region" evidence="4">
    <location>
        <begin position="589"/>
        <end position="616"/>
    </location>
</feature>
<dbReference type="PROSITE" id="PS50181">
    <property type="entry name" value="FBOX"/>
    <property type="match status" value="1"/>
</dbReference>
<dbReference type="InterPro" id="IPR001680">
    <property type="entry name" value="WD40_rpt"/>
</dbReference>
<dbReference type="Pfam" id="PF12937">
    <property type="entry name" value="F-box-like"/>
    <property type="match status" value="1"/>
</dbReference>
<evidence type="ECO:0000259" key="7">
    <source>
        <dbReference type="PROSITE" id="PS50181"/>
    </source>
</evidence>